<sequence length="152" mass="16941">MLIDGAQVPGESQALTNHLALIRSPCSARKQSGITEHQKTFISQILSSWNGDNRKHDSAGSTGDTDRNRSCPNINTALPYPYDPNQLEKVELQLLQEWLAISESDDSVIHRALRRRLSGWRILPESHPDVCTQWPASGEWKSLPVTASSLNK</sequence>
<gene>
    <name evidence="2" type="ORF">RRG08_005457</name>
</gene>
<feature type="compositionally biased region" description="Basic and acidic residues" evidence="1">
    <location>
        <begin position="52"/>
        <end position="69"/>
    </location>
</feature>
<keyword evidence="3" id="KW-1185">Reference proteome</keyword>
<evidence type="ECO:0000313" key="3">
    <source>
        <dbReference type="Proteomes" id="UP001283361"/>
    </source>
</evidence>
<reference evidence="2" key="1">
    <citation type="journal article" date="2023" name="G3 (Bethesda)">
        <title>A reference genome for the long-term kleptoplast-retaining sea slug Elysia crispata morphotype clarki.</title>
        <authorList>
            <person name="Eastman K.E."/>
            <person name="Pendleton A.L."/>
            <person name="Shaikh M.A."/>
            <person name="Suttiyut T."/>
            <person name="Ogas R."/>
            <person name="Tomko P."/>
            <person name="Gavelis G."/>
            <person name="Widhalm J.R."/>
            <person name="Wisecaver J.H."/>
        </authorList>
    </citation>
    <scope>NUCLEOTIDE SEQUENCE</scope>
    <source>
        <strain evidence="2">ECLA1</strain>
    </source>
</reference>
<organism evidence="2 3">
    <name type="scientific">Elysia crispata</name>
    <name type="common">lettuce slug</name>
    <dbReference type="NCBI Taxonomy" id="231223"/>
    <lineage>
        <taxon>Eukaryota</taxon>
        <taxon>Metazoa</taxon>
        <taxon>Spiralia</taxon>
        <taxon>Lophotrochozoa</taxon>
        <taxon>Mollusca</taxon>
        <taxon>Gastropoda</taxon>
        <taxon>Heterobranchia</taxon>
        <taxon>Euthyneura</taxon>
        <taxon>Panpulmonata</taxon>
        <taxon>Sacoglossa</taxon>
        <taxon>Placobranchoidea</taxon>
        <taxon>Plakobranchidae</taxon>
        <taxon>Elysia</taxon>
    </lineage>
</organism>
<dbReference type="EMBL" id="JAWDGP010007160">
    <property type="protein sequence ID" value="KAK3729084.1"/>
    <property type="molecule type" value="Genomic_DNA"/>
</dbReference>
<feature type="region of interest" description="Disordered" evidence="1">
    <location>
        <begin position="52"/>
        <end position="76"/>
    </location>
</feature>
<comment type="caution">
    <text evidence="2">The sequence shown here is derived from an EMBL/GenBank/DDBJ whole genome shotgun (WGS) entry which is preliminary data.</text>
</comment>
<name>A0AAE1CQV8_9GAST</name>
<proteinExistence type="predicted"/>
<dbReference type="Proteomes" id="UP001283361">
    <property type="component" value="Unassembled WGS sequence"/>
</dbReference>
<accession>A0AAE1CQV8</accession>
<protein>
    <submittedName>
        <fullName evidence="2">Uncharacterized protein</fullName>
    </submittedName>
</protein>
<evidence type="ECO:0000313" key="2">
    <source>
        <dbReference type="EMBL" id="KAK3729084.1"/>
    </source>
</evidence>
<evidence type="ECO:0000256" key="1">
    <source>
        <dbReference type="SAM" id="MobiDB-lite"/>
    </source>
</evidence>
<dbReference type="AlphaFoldDB" id="A0AAE1CQV8"/>